<dbReference type="InterPro" id="IPR046867">
    <property type="entry name" value="AldOxase/xan_DH_MoCoBD2"/>
</dbReference>
<evidence type="ECO:0000259" key="3">
    <source>
        <dbReference type="SMART" id="SM01008"/>
    </source>
</evidence>
<name>A0ABY6ZJF4_9BACL</name>
<dbReference type="SMART" id="SM01008">
    <property type="entry name" value="Ald_Xan_dh_C"/>
    <property type="match status" value="1"/>
</dbReference>
<keyword evidence="5" id="KW-1185">Reference proteome</keyword>
<dbReference type="InterPro" id="IPR000674">
    <property type="entry name" value="Ald_Oxase/Xan_DH_a/b"/>
</dbReference>
<dbReference type="RefSeq" id="WP_268006598.1">
    <property type="nucleotide sequence ID" value="NZ_CP104067.1"/>
</dbReference>
<proteinExistence type="predicted"/>
<dbReference type="InterPro" id="IPR036856">
    <property type="entry name" value="Ald_Oxase/Xan_DH_a/b_sf"/>
</dbReference>
<dbReference type="PANTHER" id="PTHR11908">
    <property type="entry name" value="XANTHINE DEHYDROGENASE"/>
    <property type="match status" value="1"/>
</dbReference>
<dbReference type="Proteomes" id="UP001164761">
    <property type="component" value="Chromosome"/>
</dbReference>
<accession>A0ABY6ZJF4</accession>
<dbReference type="Gene3D" id="3.90.1170.50">
    <property type="entry name" value="Aldehyde oxidase/xanthine dehydrogenase, a/b hammerhead"/>
    <property type="match status" value="1"/>
</dbReference>
<dbReference type="Pfam" id="PF02738">
    <property type="entry name" value="MoCoBD_1"/>
    <property type="match status" value="1"/>
</dbReference>
<organism evidence="4 5">
    <name type="scientific">Alicyclobacillus fastidiosus</name>
    <dbReference type="NCBI Taxonomy" id="392011"/>
    <lineage>
        <taxon>Bacteria</taxon>
        <taxon>Bacillati</taxon>
        <taxon>Bacillota</taxon>
        <taxon>Bacilli</taxon>
        <taxon>Bacillales</taxon>
        <taxon>Alicyclobacillaceae</taxon>
        <taxon>Alicyclobacillus</taxon>
    </lineage>
</organism>
<dbReference type="InterPro" id="IPR008274">
    <property type="entry name" value="AldOxase/xan_DH_MoCoBD1"/>
</dbReference>
<dbReference type="Pfam" id="PF01315">
    <property type="entry name" value="Ald_Xan_dh_C"/>
    <property type="match status" value="1"/>
</dbReference>
<keyword evidence="2" id="KW-0560">Oxidoreductase</keyword>
<dbReference type="InterPro" id="IPR037165">
    <property type="entry name" value="AldOxase/xan_DH_Mopterin-bd_sf"/>
</dbReference>
<evidence type="ECO:0000256" key="2">
    <source>
        <dbReference type="ARBA" id="ARBA00023002"/>
    </source>
</evidence>
<evidence type="ECO:0000256" key="1">
    <source>
        <dbReference type="ARBA" id="ARBA00022505"/>
    </source>
</evidence>
<keyword evidence="1" id="KW-0500">Molybdenum</keyword>
<dbReference type="Gene3D" id="3.30.365.10">
    <property type="entry name" value="Aldehyde oxidase/xanthine dehydrogenase, molybdopterin binding domain"/>
    <property type="match status" value="4"/>
</dbReference>
<evidence type="ECO:0000313" key="5">
    <source>
        <dbReference type="Proteomes" id="UP001164761"/>
    </source>
</evidence>
<dbReference type="PANTHER" id="PTHR11908:SF132">
    <property type="entry name" value="ALDEHYDE OXIDASE 1-RELATED"/>
    <property type="match status" value="1"/>
</dbReference>
<dbReference type="SUPFAM" id="SSF54665">
    <property type="entry name" value="CO dehydrogenase molybdoprotein N-domain-like"/>
    <property type="match status" value="1"/>
</dbReference>
<evidence type="ECO:0000313" key="4">
    <source>
        <dbReference type="EMBL" id="WAH42723.1"/>
    </source>
</evidence>
<gene>
    <name evidence="4" type="ORF">NZD89_04620</name>
</gene>
<feature type="domain" description="Aldehyde oxidase/xanthine dehydrogenase a/b hammerhead" evidence="3">
    <location>
        <begin position="25"/>
        <end position="131"/>
    </location>
</feature>
<protein>
    <submittedName>
        <fullName evidence="4">Xanthine dehydrogenase family protein molybdopterin-binding subunit</fullName>
    </submittedName>
</protein>
<dbReference type="Pfam" id="PF20256">
    <property type="entry name" value="MoCoBD_2"/>
    <property type="match status" value="1"/>
</dbReference>
<dbReference type="InterPro" id="IPR016208">
    <property type="entry name" value="Ald_Oxase/xanthine_DH-like"/>
</dbReference>
<sequence>MSRLLAKPRFTGARVTRMEDDRLLKGQGRYLDDITVPGMLEIAFVRSNRSAAKLVEVDVEAARNLPGVMAVFTAQNCPYVLHDEKYQVDQSVLAKDEVRYVGEPIVVIVAENRYIAEDAVELVRVQYDALPPVITAKDALADTRRVHSQRSNVFEHWEQVTDGFEEAFNSAPHRAHATFVTHRQTGVPMETRGCAAMVDPASGRLTVYVSHQSVHQFRTDLIKVMNLDEHQVRVVVPEVGGAFGIKAMFYTEYIVVTHAAKALARPVKWIGDRTESLLADCHARDNIHEVEVAFDDDGVICAVRDNVIGDTGAYPILGFPGAVGEAGWATGHLTGPYKIPHVAITVDCVFSNKAPVGAYRGVGGPVGAQVQEGYIDLVARKLGKDPIEVRRVNLIQKDQFPFLSATGNTYDPGSYAESMEEALRLIGYDTFRDEQLEARKQGRYLGIGVCVFVEPSAGVSSEAGSTPYEAVTLRLEPSGKITASTGLGPSGQGHETTLAQLIADELSVDVGDIVVLHGDTDSAPFGGGTGGSRSATIGGGAALKAAKEMRGKLAKIAAHLLEASQEDIEFKDGQAQVAGVPSRGHSIAELARIAYTDVSKLPDDMQPGLEVVSRYRPPMSVTYSNGTHAAKVEVDIQTGLVKILDYVAVNDCGVLINPMIVEGQIHGGVAQGIGSTFLEELRYDDAGQLTTTSLAEYLLPAMTDVPRMRIEHLVTPSGNDGGFKGMGEGSLIAGPPSLCSAVSNALEPFGVFATEIPILPQHIIAWTKDKVAVEA</sequence>
<dbReference type="EMBL" id="CP104067">
    <property type="protein sequence ID" value="WAH42723.1"/>
    <property type="molecule type" value="Genomic_DNA"/>
</dbReference>
<dbReference type="SUPFAM" id="SSF56003">
    <property type="entry name" value="Molybdenum cofactor-binding domain"/>
    <property type="match status" value="1"/>
</dbReference>
<reference evidence="4" key="1">
    <citation type="submission" date="2022-08" db="EMBL/GenBank/DDBJ databases">
        <title>Alicyclobacillus fastidiosus DSM 17978, complete genome.</title>
        <authorList>
            <person name="Wang Q."/>
            <person name="Cai R."/>
            <person name="Wang Z."/>
        </authorList>
    </citation>
    <scope>NUCLEOTIDE SEQUENCE</scope>
    <source>
        <strain evidence="4">DSM 17978</strain>
    </source>
</reference>